<feature type="transmembrane region" description="Helical" evidence="1">
    <location>
        <begin position="28"/>
        <end position="47"/>
    </location>
</feature>
<feature type="transmembrane region" description="Helical" evidence="1">
    <location>
        <begin position="131"/>
        <end position="162"/>
    </location>
</feature>
<feature type="transmembrane region" description="Helical" evidence="1">
    <location>
        <begin position="92"/>
        <end position="110"/>
    </location>
</feature>
<dbReference type="EMBL" id="JBDIVE010000012">
    <property type="protein sequence ID" value="MEN3070370.1"/>
    <property type="molecule type" value="Genomic_DNA"/>
</dbReference>
<accession>A0ABU9Z334</accession>
<protein>
    <submittedName>
        <fullName evidence="2">Uncharacterized protein</fullName>
    </submittedName>
</protein>
<reference evidence="2 3" key="1">
    <citation type="journal article" date="2018" name="Int. J. Syst. Evol. Microbiol.">
        <title>Uliginosibacterium sediminicola sp. nov., isolated from freshwater sediment.</title>
        <authorList>
            <person name="Hwang W.M."/>
            <person name="Kim S.M."/>
            <person name="Kang K."/>
            <person name="Ahn T.Y."/>
        </authorList>
    </citation>
    <scope>NUCLEOTIDE SEQUENCE [LARGE SCALE GENOMIC DNA]</scope>
    <source>
        <strain evidence="2 3">M1-21</strain>
    </source>
</reference>
<keyword evidence="1" id="KW-1133">Transmembrane helix</keyword>
<keyword evidence="1" id="KW-0812">Transmembrane</keyword>
<evidence type="ECO:0000313" key="3">
    <source>
        <dbReference type="Proteomes" id="UP001410394"/>
    </source>
</evidence>
<evidence type="ECO:0000256" key="1">
    <source>
        <dbReference type="SAM" id="Phobius"/>
    </source>
</evidence>
<dbReference type="Proteomes" id="UP001410394">
    <property type="component" value="Unassembled WGS sequence"/>
</dbReference>
<proteinExistence type="predicted"/>
<keyword evidence="3" id="KW-1185">Reference proteome</keyword>
<evidence type="ECO:0000313" key="2">
    <source>
        <dbReference type="EMBL" id="MEN3070370.1"/>
    </source>
</evidence>
<gene>
    <name evidence="2" type="ORF">ABDB84_17935</name>
</gene>
<comment type="caution">
    <text evidence="2">The sequence shown here is derived from an EMBL/GenBank/DDBJ whole genome shotgun (WGS) entry which is preliminary data.</text>
</comment>
<dbReference type="RefSeq" id="WP_345921148.1">
    <property type="nucleotide sequence ID" value="NZ_JBDIVE010000012.1"/>
</dbReference>
<keyword evidence="1" id="KW-0472">Membrane</keyword>
<organism evidence="2 3">
    <name type="scientific">Uliginosibacterium sediminicola</name>
    <dbReference type="NCBI Taxonomy" id="2024550"/>
    <lineage>
        <taxon>Bacteria</taxon>
        <taxon>Pseudomonadati</taxon>
        <taxon>Pseudomonadota</taxon>
        <taxon>Betaproteobacteria</taxon>
        <taxon>Rhodocyclales</taxon>
        <taxon>Zoogloeaceae</taxon>
        <taxon>Uliginosibacterium</taxon>
    </lineage>
</organism>
<name>A0ABU9Z334_9RHOO</name>
<sequence>MSSAADAPHQAEPQAAASSFSWDALLKWSAFLITIGGLALHVAGSRYHEARIAAWGLEADLFPKPVEWVLMTGYDVIVGAIISIYLYLKTNWWMLALWGIVGFVAVMLVLHNKEDVPKRILRTWLKRLPRWLLTFGFGSSYVSLICVFVLYSPLLFAALLYLPAQLGKEAGDKTGNTEVTQYSKGCEISALKQRCIVFRRDGQPELKGFLIESSDSQLAIYLPEQKQVQVMRRDSMGLVILSYSDDTE</sequence>
<feature type="transmembrane region" description="Helical" evidence="1">
    <location>
        <begin position="68"/>
        <end position="86"/>
    </location>
</feature>